<evidence type="ECO:0000313" key="2">
    <source>
        <dbReference type="EMBL" id="MFI2472843.1"/>
    </source>
</evidence>
<keyword evidence="3" id="KW-1185">Reference proteome</keyword>
<protein>
    <recommendedName>
        <fullName evidence="4">DUF5671 domain-containing protein</fullName>
    </recommendedName>
</protein>
<feature type="transmembrane region" description="Helical" evidence="1">
    <location>
        <begin position="59"/>
        <end position="84"/>
    </location>
</feature>
<evidence type="ECO:0008006" key="4">
    <source>
        <dbReference type="Google" id="ProtNLM"/>
    </source>
</evidence>
<evidence type="ECO:0000313" key="3">
    <source>
        <dbReference type="Proteomes" id="UP001611415"/>
    </source>
</evidence>
<feature type="transmembrane region" description="Helical" evidence="1">
    <location>
        <begin position="137"/>
        <end position="157"/>
    </location>
</feature>
<feature type="transmembrane region" description="Helical" evidence="1">
    <location>
        <begin position="104"/>
        <end position="125"/>
    </location>
</feature>
<keyword evidence="1" id="KW-0472">Membrane</keyword>
<dbReference type="RefSeq" id="WP_397091328.1">
    <property type="nucleotide sequence ID" value="NZ_JBIRYO010000003.1"/>
</dbReference>
<comment type="caution">
    <text evidence="2">The sequence shown here is derived from an EMBL/GenBank/DDBJ whole genome shotgun (WGS) entry which is preliminary data.</text>
</comment>
<accession>A0ABW7WVJ0</accession>
<gene>
    <name evidence="2" type="ORF">ACH49W_05640</name>
</gene>
<organism evidence="2 3">
    <name type="scientific">Nocardia xishanensis</name>
    <dbReference type="NCBI Taxonomy" id="238964"/>
    <lineage>
        <taxon>Bacteria</taxon>
        <taxon>Bacillati</taxon>
        <taxon>Actinomycetota</taxon>
        <taxon>Actinomycetes</taxon>
        <taxon>Mycobacteriales</taxon>
        <taxon>Nocardiaceae</taxon>
        <taxon>Nocardia</taxon>
    </lineage>
</organism>
<evidence type="ECO:0000256" key="1">
    <source>
        <dbReference type="SAM" id="Phobius"/>
    </source>
</evidence>
<reference evidence="2 3" key="1">
    <citation type="submission" date="2024-10" db="EMBL/GenBank/DDBJ databases">
        <title>The Natural Products Discovery Center: Release of the First 8490 Sequenced Strains for Exploring Actinobacteria Biosynthetic Diversity.</title>
        <authorList>
            <person name="Kalkreuter E."/>
            <person name="Kautsar S.A."/>
            <person name="Yang D."/>
            <person name="Bader C.D."/>
            <person name="Teijaro C.N."/>
            <person name="Fluegel L."/>
            <person name="Davis C.M."/>
            <person name="Simpson J.R."/>
            <person name="Lauterbach L."/>
            <person name="Steele A.D."/>
            <person name="Gui C."/>
            <person name="Meng S."/>
            <person name="Li G."/>
            <person name="Viehrig K."/>
            <person name="Ye F."/>
            <person name="Su P."/>
            <person name="Kiefer A.F."/>
            <person name="Nichols A."/>
            <person name="Cepeda A.J."/>
            <person name="Yan W."/>
            <person name="Fan B."/>
            <person name="Jiang Y."/>
            <person name="Adhikari A."/>
            <person name="Zheng C.-J."/>
            <person name="Schuster L."/>
            <person name="Cowan T.M."/>
            <person name="Smanski M.J."/>
            <person name="Chevrette M.G."/>
            <person name="De Carvalho L.P.S."/>
            <person name="Shen B."/>
        </authorList>
    </citation>
    <scope>NUCLEOTIDE SEQUENCE [LARGE SCALE GENOMIC DNA]</scope>
    <source>
        <strain evidence="2 3">NPDC019275</strain>
    </source>
</reference>
<proteinExistence type="predicted"/>
<sequence length="293" mass="32521">MTSANDARAFALLPLLGAIASQVAFVTGVLYYFGWAYSRAFFEHFGVSAGTLGFTTQDYILFSVGAMFLPLLTTLFWILGLLAVRRLPVWHALRSGRPRKTLRWYVRLAAVGGVLLIAVVAVITSTPTPFAAPLAEAAPFLLIAGAAMIGYATWLLWRYPAVLGIRRPSRTVMQVRTIALVAIVMIGYIWAVAAFADRKGRDDAVYQEAVHFVDRPAIVVFSVDRLGIEGAGAQVGEITAPNEKYRYVYSGLWLLVRTSDRYYLLPQQWKAKQDRVFVIKDSDSIRIDIARNP</sequence>
<dbReference type="Proteomes" id="UP001611415">
    <property type="component" value="Unassembled WGS sequence"/>
</dbReference>
<feature type="transmembrane region" description="Helical" evidence="1">
    <location>
        <begin position="12"/>
        <end position="33"/>
    </location>
</feature>
<name>A0ABW7WVJ0_9NOCA</name>
<keyword evidence="1" id="KW-1133">Transmembrane helix</keyword>
<feature type="transmembrane region" description="Helical" evidence="1">
    <location>
        <begin position="178"/>
        <end position="196"/>
    </location>
</feature>
<dbReference type="EMBL" id="JBIRYO010000003">
    <property type="protein sequence ID" value="MFI2472843.1"/>
    <property type="molecule type" value="Genomic_DNA"/>
</dbReference>
<keyword evidence="1" id="KW-0812">Transmembrane</keyword>